<dbReference type="InterPro" id="IPR029063">
    <property type="entry name" value="SAM-dependent_MTases_sf"/>
</dbReference>
<keyword evidence="2" id="KW-1185">Reference proteome</keyword>
<name>T1GBZ4_MEGSC</name>
<protein>
    <recommendedName>
        <fullName evidence="3">Methyltransferase-like protein 22</fullName>
    </recommendedName>
</protein>
<dbReference type="Gene3D" id="3.40.50.150">
    <property type="entry name" value="Vaccinia Virus protein VP39"/>
    <property type="match status" value="1"/>
</dbReference>
<reference evidence="2" key="1">
    <citation type="submission" date="2013-02" db="EMBL/GenBank/DDBJ databases">
        <authorList>
            <person name="Hughes D."/>
        </authorList>
    </citation>
    <scope>NUCLEOTIDE SEQUENCE</scope>
    <source>
        <strain>Durham</strain>
        <strain evidence="2">NC isolate 2 -- Noor lab</strain>
    </source>
</reference>
<dbReference type="InterPro" id="IPR019410">
    <property type="entry name" value="Methyltransf_16"/>
</dbReference>
<dbReference type="PANTHER" id="PTHR23108:SF0">
    <property type="entry name" value="METHYLTRANSFERASE-LIKE PROTEIN 22"/>
    <property type="match status" value="1"/>
</dbReference>
<dbReference type="Proteomes" id="UP000015102">
    <property type="component" value="Unassembled WGS sequence"/>
</dbReference>
<dbReference type="EMBL" id="CAQQ02076762">
    <property type="status" value="NOT_ANNOTATED_CDS"/>
    <property type="molecule type" value="Genomic_DNA"/>
</dbReference>
<evidence type="ECO:0000313" key="2">
    <source>
        <dbReference type="Proteomes" id="UP000015102"/>
    </source>
</evidence>
<dbReference type="InterPro" id="IPR038899">
    <property type="entry name" value="METTL22"/>
</dbReference>
<evidence type="ECO:0000313" key="1">
    <source>
        <dbReference type="EnsemblMetazoa" id="MESCA000787-PA"/>
    </source>
</evidence>
<evidence type="ECO:0008006" key="3">
    <source>
        <dbReference type="Google" id="ProtNLM"/>
    </source>
</evidence>
<dbReference type="GO" id="GO:0008276">
    <property type="term" value="F:protein methyltransferase activity"/>
    <property type="evidence" value="ECO:0007669"/>
    <property type="project" value="InterPro"/>
</dbReference>
<dbReference type="HOGENOM" id="CLU_048361_1_0_1"/>
<dbReference type="SUPFAM" id="SSF53335">
    <property type="entry name" value="S-adenosyl-L-methionine-dependent methyltransferases"/>
    <property type="match status" value="1"/>
</dbReference>
<dbReference type="GO" id="GO:0005634">
    <property type="term" value="C:nucleus"/>
    <property type="evidence" value="ECO:0007669"/>
    <property type="project" value="TreeGrafter"/>
</dbReference>
<dbReference type="Pfam" id="PF10294">
    <property type="entry name" value="Methyltransf_16"/>
    <property type="match status" value="1"/>
</dbReference>
<proteinExistence type="predicted"/>
<dbReference type="OMA" id="EYERCPQ"/>
<dbReference type="EnsemblMetazoa" id="MESCA000787-RA">
    <property type="protein sequence ID" value="MESCA000787-PA"/>
    <property type="gene ID" value="MESCA000787"/>
</dbReference>
<dbReference type="AlphaFoldDB" id="T1GBZ4"/>
<dbReference type="STRING" id="36166.T1GBZ4"/>
<sequence>MISHILYSVDNLFPSRKHIMYEVTSEIYSETDFQTTNSSDGKIVSTFKFVYPTEVRSATKDKDGDFEVELLKLVGLQVWRGALLLADFIFTNRKEFQNYEILELGAGVGLTSIAAAIYSKQVFCTDINLGGILETISSNVKRNKSIIKNPMSVLEFDFKAETYAEELKEAINKSDIVIAADVIYDDDLTDCFIRVTDILLQNPKKKTVYIALEKRYVFTLSDLETVAPCFEYFLTKISKKPWKVNYIPIDFPQYFTYKRCKDLVLLKIEI</sequence>
<dbReference type="PANTHER" id="PTHR23108">
    <property type="entry name" value="METHYLTRANSFERASE-RELATED"/>
    <property type="match status" value="1"/>
</dbReference>
<accession>T1GBZ4</accession>
<reference evidence="1" key="2">
    <citation type="submission" date="2015-06" db="UniProtKB">
        <authorList>
            <consortium name="EnsemblMetazoa"/>
        </authorList>
    </citation>
    <scope>IDENTIFICATION</scope>
</reference>
<organism evidence="1 2">
    <name type="scientific">Megaselia scalaris</name>
    <name type="common">Humpbacked fly</name>
    <name type="synonym">Phora scalaris</name>
    <dbReference type="NCBI Taxonomy" id="36166"/>
    <lineage>
        <taxon>Eukaryota</taxon>
        <taxon>Metazoa</taxon>
        <taxon>Ecdysozoa</taxon>
        <taxon>Arthropoda</taxon>
        <taxon>Hexapoda</taxon>
        <taxon>Insecta</taxon>
        <taxon>Pterygota</taxon>
        <taxon>Neoptera</taxon>
        <taxon>Endopterygota</taxon>
        <taxon>Diptera</taxon>
        <taxon>Brachycera</taxon>
        <taxon>Muscomorpha</taxon>
        <taxon>Platypezoidea</taxon>
        <taxon>Phoridae</taxon>
        <taxon>Megaseliini</taxon>
        <taxon>Megaselia</taxon>
    </lineage>
</organism>